<keyword evidence="3" id="KW-0408">Iron</keyword>
<protein>
    <submittedName>
        <fullName evidence="6">Nitrite reductase (NAD(P)H) small subunit</fullName>
    </submittedName>
</protein>
<dbReference type="GO" id="GO:0016705">
    <property type="term" value="F:oxidoreductase activity, acting on paired donors, with incorporation or reduction of molecular oxygen"/>
    <property type="evidence" value="ECO:0007669"/>
    <property type="project" value="UniProtKB-ARBA"/>
</dbReference>
<dbReference type="EMBL" id="CP092427">
    <property type="protein sequence ID" value="ULP34880.1"/>
    <property type="molecule type" value="Genomic_DNA"/>
</dbReference>
<organism evidence="6 9">
    <name type="scientific">Mycolicibacterium rufum</name>
    <dbReference type="NCBI Taxonomy" id="318424"/>
    <lineage>
        <taxon>Bacteria</taxon>
        <taxon>Bacillati</taxon>
        <taxon>Actinomycetota</taxon>
        <taxon>Actinomycetes</taxon>
        <taxon>Mycobacteriales</taxon>
        <taxon>Mycobacteriaceae</taxon>
        <taxon>Mycolicibacterium</taxon>
    </lineage>
</organism>
<name>A0A9X2YIE9_9MYCO</name>
<reference evidence="6" key="2">
    <citation type="journal article" date="2022" name="BMC Genomics">
        <title>Comparative genome analysis of mycobacteria focusing on tRNA and non-coding RNA.</title>
        <authorList>
            <person name="Behra P.R.K."/>
            <person name="Pettersson B.M.F."/>
            <person name="Ramesh M."/>
            <person name="Das S."/>
            <person name="Dasgupta S."/>
            <person name="Kirsebom L.A."/>
        </authorList>
    </citation>
    <scope>NUCLEOTIDE SEQUENCE</scope>
    <source>
        <strain evidence="6">DSM 45406</strain>
    </source>
</reference>
<keyword evidence="4" id="KW-0411">Iron-sulfur</keyword>
<dbReference type="GO" id="GO:0051537">
    <property type="term" value="F:2 iron, 2 sulfur cluster binding"/>
    <property type="evidence" value="ECO:0007669"/>
    <property type="project" value="UniProtKB-KW"/>
</dbReference>
<feature type="domain" description="Rieske" evidence="5">
    <location>
        <begin position="7"/>
        <end position="107"/>
    </location>
</feature>
<dbReference type="GO" id="GO:0004497">
    <property type="term" value="F:monooxygenase activity"/>
    <property type="evidence" value="ECO:0007669"/>
    <property type="project" value="UniProtKB-ARBA"/>
</dbReference>
<keyword evidence="2" id="KW-0479">Metal-binding</keyword>
<gene>
    <name evidence="6" type="ORF">H7H73_26040</name>
    <name evidence="7" type="ORF">MJO55_16270</name>
</gene>
<dbReference type="EMBL" id="JACKRN010000843">
    <property type="protein sequence ID" value="MCV7073266.1"/>
    <property type="molecule type" value="Genomic_DNA"/>
</dbReference>
<keyword evidence="1" id="KW-0001">2Fe-2S</keyword>
<proteinExistence type="predicted"/>
<evidence type="ECO:0000256" key="3">
    <source>
        <dbReference type="ARBA" id="ARBA00023004"/>
    </source>
</evidence>
<evidence type="ECO:0000256" key="2">
    <source>
        <dbReference type="ARBA" id="ARBA00022723"/>
    </source>
</evidence>
<dbReference type="PANTHER" id="PTHR21496:SF23">
    <property type="entry name" value="3-PHENYLPROPIONATE_CINNAMIC ACID DIOXYGENASE FERREDOXIN SUBUNIT"/>
    <property type="match status" value="1"/>
</dbReference>
<reference evidence="7" key="3">
    <citation type="submission" date="2022-08" db="EMBL/GenBank/DDBJ databases">
        <title>Whole genome sequencing of non-tuberculosis mycobacteria type-strains.</title>
        <authorList>
            <person name="Igarashi Y."/>
            <person name="Osugi A."/>
            <person name="Mitarai S."/>
        </authorList>
    </citation>
    <scope>NUCLEOTIDE SEQUENCE</scope>
    <source>
        <strain evidence="7">JCM 16372</strain>
    </source>
</reference>
<dbReference type="Proteomes" id="UP001140272">
    <property type="component" value="Unassembled WGS sequence"/>
</dbReference>
<dbReference type="PANTHER" id="PTHR21496">
    <property type="entry name" value="FERREDOXIN-RELATED"/>
    <property type="match status" value="1"/>
</dbReference>
<evidence type="ECO:0000313" key="9">
    <source>
        <dbReference type="Proteomes" id="UP001140272"/>
    </source>
</evidence>
<accession>A0A9X2YIE9</accession>
<dbReference type="Pfam" id="PF00355">
    <property type="entry name" value="Rieske"/>
    <property type="match status" value="1"/>
</dbReference>
<evidence type="ECO:0000313" key="7">
    <source>
        <dbReference type="EMBL" id="ULP34880.1"/>
    </source>
</evidence>
<dbReference type="GO" id="GO:0046872">
    <property type="term" value="F:metal ion binding"/>
    <property type="evidence" value="ECO:0007669"/>
    <property type="project" value="UniProtKB-KW"/>
</dbReference>
<evidence type="ECO:0000259" key="5">
    <source>
        <dbReference type="PROSITE" id="PS51296"/>
    </source>
</evidence>
<dbReference type="PROSITE" id="PS51296">
    <property type="entry name" value="RIESKE"/>
    <property type="match status" value="1"/>
</dbReference>
<dbReference type="AlphaFoldDB" id="A0A9X2YIE9"/>
<evidence type="ECO:0000256" key="4">
    <source>
        <dbReference type="ARBA" id="ARBA00023014"/>
    </source>
</evidence>
<dbReference type="InterPro" id="IPR017941">
    <property type="entry name" value="Rieske_2Fe-2S"/>
</dbReference>
<dbReference type="InterPro" id="IPR036922">
    <property type="entry name" value="Rieske_2Fe-2S_sf"/>
</dbReference>
<sequence length="116" mass="12149">MNTGVSIDVGRLDEIPVGEGRTFAVDGRQVAVFRLRDGSLRALDAICPHRGGPLADGLADDCVVVCPLHGHTFDMVSGTEVSGTEASGAGLSVRSYPVEVVDGTIRVTLQRVTTEV</sequence>
<dbReference type="Proteomes" id="UP001055159">
    <property type="component" value="Chromosome"/>
</dbReference>
<keyword evidence="8" id="KW-1185">Reference proteome</keyword>
<evidence type="ECO:0000313" key="6">
    <source>
        <dbReference type="EMBL" id="MCV7073266.1"/>
    </source>
</evidence>
<dbReference type="Gene3D" id="2.102.10.10">
    <property type="entry name" value="Rieske [2Fe-2S] iron-sulphur domain"/>
    <property type="match status" value="1"/>
</dbReference>
<reference evidence="6" key="1">
    <citation type="submission" date="2020-07" db="EMBL/GenBank/DDBJ databases">
        <authorList>
            <person name="Pettersson B.M.F."/>
            <person name="Behra P.R.K."/>
            <person name="Ramesh M."/>
            <person name="Das S."/>
            <person name="Dasgupta S."/>
            <person name="Kirsebom L.A."/>
        </authorList>
    </citation>
    <scope>NUCLEOTIDE SEQUENCE</scope>
    <source>
        <strain evidence="6">DSM 45406</strain>
    </source>
</reference>
<dbReference type="SUPFAM" id="SSF50022">
    <property type="entry name" value="ISP domain"/>
    <property type="match status" value="1"/>
</dbReference>
<evidence type="ECO:0000313" key="8">
    <source>
        <dbReference type="Proteomes" id="UP001055159"/>
    </source>
</evidence>
<evidence type="ECO:0000256" key="1">
    <source>
        <dbReference type="ARBA" id="ARBA00022714"/>
    </source>
</evidence>